<evidence type="ECO:0000313" key="10">
    <source>
        <dbReference type="EMBL" id="PIP60369.1"/>
    </source>
</evidence>
<evidence type="ECO:0000256" key="2">
    <source>
        <dbReference type="ARBA" id="ARBA00022475"/>
    </source>
</evidence>
<keyword evidence="2" id="KW-1003">Cell membrane</keyword>
<keyword evidence="4 7" id="KW-1133">Transmembrane helix</keyword>
<dbReference type="EMBL" id="PCSZ01000067">
    <property type="protein sequence ID" value="PIP60369.1"/>
    <property type="molecule type" value="Genomic_DNA"/>
</dbReference>
<feature type="domain" description="ABC3 transporter permease C-terminal" evidence="8">
    <location>
        <begin position="288"/>
        <end position="406"/>
    </location>
</feature>
<sequence>MRISDTTRVALTSLLRTKGRALLTMLGIVIGIASVILMLSIGRAAEHFLLSQIAAFGSDLVIVTNGKGDVKRGDPASQQLEKQTLTFKDYEKLKEQPWVKAANMNLISQDLVEYASESRLITVYGSTPGEIKVYPNEPEAGRFIDDSDINSRSRVVVLGNGIASKLFGETDPIGNTIKIGKRTFRVISVMPSGGTRFFTDLDQIAYVPITAAFDLYNRDKANYIMFKAEAGLTLNEASDRLRILFRNTHNLDNATGDLSKDDFRVLTQEDAAKNANTIGLILQILLASIAGISLVVGGIGIMNIMYVTVTERTSEIGLRKALGAKPKDIRSQFLAEALMLTGAGGVVGILVGVGATWLGIKIISSFQEGWVFQLPLDGILLSVGVSTFIGVVFGYFPARKASHLDPIDALRYE</sequence>
<evidence type="ECO:0000259" key="9">
    <source>
        <dbReference type="Pfam" id="PF12704"/>
    </source>
</evidence>
<comment type="subcellular location">
    <subcellularLocation>
        <location evidence="1">Cell membrane</location>
        <topology evidence="1">Multi-pass membrane protein</topology>
    </subcellularLocation>
</comment>
<feature type="transmembrane region" description="Helical" evidence="7">
    <location>
        <begin position="21"/>
        <end position="42"/>
    </location>
</feature>
<evidence type="ECO:0000256" key="4">
    <source>
        <dbReference type="ARBA" id="ARBA00022989"/>
    </source>
</evidence>
<dbReference type="InterPro" id="IPR025857">
    <property type="entry name" value="MacB_PCD"/>
</dbReference>
<keyword evidence="5 7" id="KW-0472">Membrane</keyword>
<dbReference type="PANTHER" id="PTHR30572">
    <property type="entry name" value="MEMBRANE COMPONENT OF TRANSPORTER-RELATED"/>
    <property type="match status" value="1"/>
</dbReference>
<dbReference type="GO" id="GO:0005886">
    <property type="term" value="C:plasma membrane"/>
    <property type="evidence" value="ECO:0007669"/>
    <property type="project" value="UniProtKB-SubCell"/>
</dbReference>
<feature type="transmembrane region" description="Helical" evidence="7">
    <location>
        <begin position="378"/>
        <end position="396"/>
    </location>
</feature>
<evidence type="ECO:0000313" key="11">
    <source>
        <dbReference type="Proteomes" id="UP000231581"/>
    </source>
</evidence>
<dbReference type="AlphaFoldDB" id="A0A2H0BS55"/>
<dbReference type="GO" id="GO:0022857">
    <property type="term" value="F:transmembrane transporter activity"/>
    <property type="evidence" value="ECO:0007669"/>
    <property type="project" value="TreeGrafter"/>
</dbReference>
<accession>A0A2H0BS55</accession>
<evidence type="ECO:0000256" key="5">
    <source>
        <dbReference type="ARBA" id="ARBA00023136"/>
    </source>
</evidence>
<organism evidence="10 11">
    <name type="scientific">Candidatus Uhrbacteria bacterium CG22_combo_CG10-13_8_21_14_all_47_17</name>
    <dbReference type="NCBI Taxonomy" id="1975041"/>
    <lineage>
        <taxon>Bacteria</taxon>
        <taxon>Candidatus Uhriibacteriota</taxon>
    </lineage>
</organism>
<dbReference type="InterPro" id="IPR003838">
    <property type="entry name" value="ABC3_permease_C"/>
</dbReference>
<evidence type="ECO:0000256" key="6">
    <source>
        <dbReference type="ARBA" id="ARBA00038076"/>
    </source>
</evidence>
<dbReference type="Pfam" id="PF12704">
    <property type="entry name" value="MacB_PCD"/>
    <property type="match status" value="1"/>
</dbReference>
<evidence type="ECO:0000256" key="7">
    <source>
        <dbReference type="SAM" id="Phobius"/>
    </source>
</evidence>
<reference evidence="10 11" key="1">
    <citation type="submission" date="2017-09" db="EMBL/GenBank/DDBJ databases">
        <title>Depth-based differentiation of microbial function through sediment-hosted aquifers and enrichment of novel symbionts in the deep terrestrial subsurface.</title>
        <authorList>
            <person name="Probst A.J."/>
            <person name="Ladd B."/>
            <person name="Jarett J.K."/>
            <person name="Geller-Mcgrath D.E."/>
            <person name="Sieber C.M."/>
            <person name="Emerson J.B."/>
            <person name="Anantharaman K."/>
            <person name="Thomas B.C."/>
            <person name="Malmstrom R."/>
            <person name="Stieglmeier M."/>
            <person name="Klingl A."/>
            <person name="Woyke T."/>
            <person name="Ryan C.M."/>
            <person name="Banfield J.F."/>
        </authorList>
    </citation>
    <scope>NUCLEOTIDE SEQUENCE [LARGE SCALE GENOMIC DNA]</scope>
    <source>
        <strain evidence="10">CG22_combo_CG10-13_8_21_14_all_47_17</strain>
    </source>
</reference>
<feature type="domain" description="MacB-like periplasmic core" evidence="9">
    <location>
        <begin position="22"/>
        <end position="242"/>
    </location>
</feature>
<name>A0A2H0BS55_9BACT</name>
<protein>
    <recommendedName>
        <fullName evidence="12">Multidrug ABC transporter substrate-binding protein</fullName>
    </recommendedName>
</protein>
<dbReference type="InterPro" id="IPR050250">
    <property type="entry name" value="Macrolide_Exporter_MacB"/>
</dbReference>
<gene>
    <name evidence="10" type="ORF">COX00_03535</name>
</gene>
<evidence type="ECO:0008006" key="12">
    <source>
        <dbReference type="Google" id="ProtNLM"/>
    </source>
</evidence>
<proteinExistence type="inferred from homology"/>
<dbReference type="Proteomes" id="UP000231581">
    <property type="component" value="Unassembled WGS sequence"/>
</dbReference>
<evidence type="ECO:0000256" key="1">
    <source>
        <dbReference type="ARBA" id="ARBA00004651"/>
    </source>
</evidence>
<comment type="similarity">
    <text evidence="6">Belongs to the ABC-4 integral membrane protein family.</text>
</comment>
<dbReference type="Pfam" id="PF02687">
    <property type="entry name" value="FtsX"/>
    <property type="match status" value="1"/>
</dbReference>
<evidence type="ECO:0000256" key="3">
    <source>
        <dbReference type="ARBA" id="ARBA00022692"/>
    </source>
</evidence>
<dbReference type="PANTHER" id="PTHR30572:SF4">
    <property type="entry name" value="ABC TRANSPORTER PERMEASE YTRF"/>
    <property type="match status" value="1"/>
</dbReference>
<comment type="caution">
    <text evidence="10">The sequence shown here is derived from an EMBL/GenBank/DDBJ whole genome shotgun (WGS) entry which is preliminary data.</text>
</comment>
<feature type="transmembrane region" description="Helical" evidence="7">
    <location>
        <begin position="280"/>
        <end position="309"/>
    </location>
</feature>
<feature type="transmembrane region" description="Helical" evidence="7">
    <location>
        <begin position="337"/>
        <end position="358"/>
    </location>
</feature>
<evidence type="ECO:0000259" key="8">
    <source>
        <dbReference type="Pfam" id="PF02687"/>
    </source>
</evidence>
<keyword evidence="3 7" id="KW-0812">Transmembrane</keyword>